<gene>
    <name evidence="4" type="ORF">HNR46_000645</name>
</gene>
<dbReference type="RefSeq" id="WP_184015694.1">
    <property type="nucleotide sequence ID" value="NZ_JACHFD010000002.1"/>
</dbReference>
<keyword evidence="1" id="KW-0479">Metal-binding</keyword>
<dbReference type="EMBL" id="JACHFD010000002">
    <property type="protein sequence ID" value="MBB5350421.1"/>
    <property type="molecule type" value="Genomic_DNA"/>
</dbReference>
<dbReference type="Pfam" id="PF07883">
    <property type="entry name" value="Cupin_2"/>
    <property type="match status" value="1"/>
</dbReference>
<dbReference type="PANTHER" id="PTHR35848">
    <property type="entry name" value="OXALATE-BINDING PROTEIN"/>
    <property type="match status" value="1"/>
</dbReference>
<dbReference type="SUPFAM" id="SSF51182">
    <property type="entry name" value="RmlC-like cupins"/>
    <property type="match status" value="1"/>
</dbReference>
<proteinExistence type="predicted"/>
<evidence type="ECO:0000313" key="5">
    <source>
        <dbReference type="Proteomes" id="UP000557717"/>
    </source>
</evidence>
<organism evidence="4 5">
    <name type="scientific">Haloferula luteola</name>
    <dbReference type="NCBI Taxonomy" id="595692"/>
    <lineage>
        <taxon>Bacteria</taxon>
        <taxon>Pseudomonadati</taxon>
        <taxon>Verrucomicrobiota</taxon>
        <taxon>Verrucomicrobiia</taxon>
        <taxon>Verrucomicrobiales</taxon>
        <taxon>Verrucomicrobiaceae</taxon>
        <taxon>Haloferula</taxon>
    </lineage>
</organism>
<dbReference type="InterPro" id="IPR013096">
    <property type="entry name" value="Cupin_2"/>
</dbReference>
<keyword evidence="4" id="KW-0223">Dioxygenase</keyword>
<keyword evidence="5" id="KW-1185">Reference proteome</keyword>
<evidence type="ECO:0000313" key="4">
    <source>
        <dbReference type="EMBL" id="MBB5350421.1"/>
    </source>
</evidence>
<accession>A0A840VC22</accession>
<dbReference type="PANTHER" id="PTHR35848:SF6">
    <property type="entry name" value="CUPIN TYPE-2 DOMAIN-CONTAINING PROTEIN"/>
    <property type="match status" value="1"/>
</dbReference>
<feature type="region of interest" description="Disordered" evidence="2">
    <location>
        <begin position="116"/>
        <end position="151"/>
    </location>
</feature>
<dbReference type="InterPro" id="IPR014710">
    <property type="entry name" value="RmlC-like_jellyroll"/>
</dbReference>
<dbReference type="Gene3D" id="2.60.120.10">
    <property type="entry name" value="Jelly Rolls"/>
    <property type="match status" value="1"/>
</dbReference>
<evidence type="ECO:0000256" key="2">
    <source>
        <dbReference type="SAM" id="MobiDB-lite"/>
    </source>
</evidence>
<dbReference type="Proteomes" id="UP000557717">
    <property type="component" value="Unassembled WGS sequence"/>
</dbReference>
<comment type="caution">
    <text evidence="4">The sequence shown here is derived from an EMBL/GenBank/DDBJ whole genome shotgun (WGS) entry which is preliminary data.</text>
</comment>
<dbReference type="InterPro" id="IPR051610">
    <property type="entry name" value="GPI/OXD"/>
</dbReference>
<dbReference type="InterPro" id="IPR011051">
    <property type="entry name" value="RmlC_Cupin_sf"/>
</dbReference>
<feature type="domain" description="Cupin type-2" evidence="3">
    <location>
        <begin position="43"/>
        <end position="110"/>
    </location>
</feature>
<evidence type="ECO:0000259" key="3">
    <source>
        <dbReference type="Pfam" id="PF07883"/>
    </source>
</evidence>
<name>A0A840VC22_9BACT</name>
<dbReference type="GO" id="GO:0046872">
    <property type="term" value="F:metal ion binding"/>
    <property type="evidence" value="ECO:0007669"/>
    <property type="project" value="UniProtKB-KW"/>
</dbReference>
<keyword evidence="4" id="KW-0560">Oxidoreductase</keyword>
<evidence type="ECO:0000256" key="1">
    <source>
        <dbReference type="ARBA" id="ARBA00022723"/>
    </source>
</evidence>
<dbReference type="GO" id="GO:0051213">
    <property type="term" value="F:dioxygenase activity"/>
    <property type="evidence" value="ECO:0007669"/>
    <property type="project" value="UniProtKB-KW"/>
</dbReference>
<protein>
    <submittedName>
        <fullName evidence="4">Quercetin dioxygenase-like cupin family protein</fullName>
    </submittedName>
</protein>
<feature type="compositionally biased region" description="Basic residues" evidence="2">
    <location>
        <begin position="137"/>
        <end position="151"/>
    </location>
</feature>
<dbReference type="AlphaFoldDB" id="A0A840VC22"/>
<reference evidence="4 5" key="1">
    <citation type="submission" date="2020-08" db="EMBL/GenBank/DDBJ databases">
        <title>Genomic Encyclopedia of Type Strains, Phase IV (KMG-IV): sequencing the most valuable type-strain genomes for metagenomic binning, comparative biology and taxonomic classification.</title>
        <authorList>
            <person name="Goeker M."/>
        </authorList>
    </citation>
    <scope>NUCLEOTIDE SEQUENCE [LARGE SCALE GENOMIC DNA]</scope>
    <source>
        <strain evidence="4 5">YC6886</strain>
    </source>
</reference>
<sequence>MPDSIPPFITAENVVHEDNDWTHNEWLCRPDFTPLKHLLMVRAHLQAGHGHPFHRHPHREEIIHIVSGRAEQWVGESCQILGPGEIAVIPAGVVHATYNPFPVPLVFHAILSPAELPPSEAQAPDPEDVSDQEPWNHLRHGRKPCRLLKDQ</sequence>